<keyword evidence="6" id="KW-0769">Symport</keyword>
<evidence type="ECO:0000256" key="6">
    <source>
        <dbReference type="ARBA" id="ARBA00022847"/>
    </source>
</evidence>
<comment type="similarity">
    <text evidence="2">Belongs to the cystinosin family.</text>
</comment>
<protein>
    <submittedName>
        <fullName evidence="12">Related to CTNS protein</fullName>
    </submittedName>
</protein>
<proteinExistence type="inferred from homology"/>
<evidence type="ECO:0000256" key="5">
    <source>
        <dbReference type="ARBA" id="ARBA00022737"/>
    </source>
</evidence>
<dbReference type="InterPro" id="IPR005282">
    <property type="entry name" value="LC_transporter"/>
</dbReference>
<evidence type="ECO:0000256" key="7">
    <source>
        <dbReference type="ARBA" id="ARBA00022989"/>
    </source>
</evidence>
<evidence type="ECO:0000313" key="13">
    <source>
        <dbReference type="Proteomes" id="UP000178129"/>
    </source>
</evidence>
<evidence type="ECO:0000256" key="8">
    <source>
        <dbReference type="ARBA" id="ARBA00023136"/>
    </source>
</evidence>
<evidence type="ECO:0000256" key="10">
    <source>
        <dbReference type="ARBA" id="ARBA00048473"/>
    </source>
</evidence>
<dbReference type="FunFam" id="1.20.1280.290:FF:000016">
    <property type="entry name" value="Cystinosin homolog"/>
    <property type="match status" value="1"/>
</dbReference>
<evidence type="ECO:0000256" key="3">
    <source>
        <dbReference type="ARBA" id="ARBA00022448"/>
    </source>
</evidence>
<dbReference type="FunCoup" id="A0A1E1K8J3">
    <property type="interactions" value="226"/>
</dbReference>
<organism evidence="12 13">
    <name type="scientific">Rhynchosporium graminicola</name>
    <dbReference type="NCBI Taxonomy" id="2792576"/>
    <lineage>
        <taxon>Eukaryota</taxon>
        <taxon>Fungi</taxon>
        <taxon>Dikarya</taxon>
        <taxon>Ascomycota</taxon>
        <taxon>Pezizomycotina</taxon>
        <taxon>Leotiomycetes</taxon>
        <taxon>Helotiales</taxon>
        <taxon>Ploettnerulaceae</taxon>
        <taxon>Rhynchosporium</taxon>
    </lineage>
</organism>
<evidence type="ECO:0000256" key="2">
    <source>
        <dbReference type="ARBA" id="ARBA00006855"/>
    </source>
</evidence>
<comment type="catalytic activity">
    <reaction evidence="10">
        <text>L-cystine(out) + H(+)(out) = L-cystine(in) + H(+)(in)</text>
        <dbReference type="Rhea" id="RHEA:66172"/>
        <dbReference type="ChEBI" id="CHEBI:15378"/>
        <dbReference type="ChEBI" id="CHEBI:35491"/>
    </reaction>
    <physiologicalReaction direction="left-to-right" evidence="10">
        <dbReference type="Rhea" id="RHEA:66173"/>
    </physiologicalReaction>
</comment>
<comment type="subcellular location">
    <subcellularLocation>
        <location evidence="1">Lysosome membrane</location>
        <topology evidence="1">Multi-pass membrane protein</topology>
    </subcellularLocation>
</comment>
<evidence type="ECO:0000256" key="1">
    <source>
        <dbReference type="ARBA" id="ARBA00004155"/>
    </source>
</evidence>
<dbReference type="InParanoid" id="A0A1E1K8J3"/>
<dbReference type="InterPro" id="IPR006603">
    <property type="entry name" value="PQ-loop_rpt"/>
</dbReference>
<evidence type="ECO:0000313" key="12">
    <source>
        <dbReference type="EMBL" id="CZS94416.1"/>
    </source>
</evidence>
<feature type="transmembrane region" description="Helical" evidence="11">
    <location>
        <begin position="235"/>
        <end position="256"/>
    </location>
</feature>
<dbReference type="PANTHER" id="PTHR13131:SF5">
    <property type="entry name" value="CYSTINOSIN"/>
    <property type="match status" value="1"/>
</dbReference>
<sequence length="281" mass="31433">MAFSFLAILSWSFGWIYTTCWSLSFYPQPILNYRRRSTSGCTIDFPTVNILGFVAYFISNAAFLYSPRIRGEYALRHHGLEPTVKFNDLAFAAHAVVLSALLLSQFIPSLWGFNKRSRRDPGARPSKPILGVFFGSIVGVAIVALVVAGRHDVDVKTGWAWIDVIYAVSYVKVVITLVKYTPQVITNYNNKSTVGWSIEGILFDFVGGILSVLQLGIDSYLQGDWAGITGNPVKLALGNISVFFDVIFIAQHYFIYAKEGKILEEDEERDPLLGEREARIE</sequence>
<keyword evidence="7 11" id="KW-1133">Transmembrane helix</keyword>
<dbReference type="GO" id="GO:0015184">
    <property type="term" value="F:L-cystine transmembrane transporter activity"/>
    <property type="evidence" value="ECO:0007669"/>
    <property type="project" value="TreeGrafter"/>
</dbReference>
<dbReference type="GO" id="GO:0005774">
    <property type="term" value="C:vacuolar membrane"/>
    <property type="evidence" value="ECO:0007669"/>
    <property type="project" value="TreeGrafter"/>
</dbReference>
<evidence type="ECO:0000256" key="4">
    <source>
        <dbReference type="ARBA" id="ARBA00022692"/>
    </source>
</evidence>
<dbReference type="EMBL" id="FJUW01000008">
    <property type="protein sequence ID" value="CZS94416.1"/>
    <property type="molecule type" value="Genomic_DNA"/>
</dbReference>
<dbReference type="PANTHER" id="PTHR13131">
    <property type="entry name" value="CYSTINOSIN"/>
    <property type="match status" value="1"/>
</dbReference>
<dbReference type="SMART" id="SM00679">
    <property type="entry name" value="CTNS"/>
    <property type="match status" value="2"/>
</dbReference>
<evidence type="ECO:0000256" key="9">
    <source>
        <dbReference type="ARBA" id="ARBA00023228"/>
    </source>
</evidence>
<gene>
    <name evidence="12" type="ORF">RCO7_10119</name>
</gene>
<evidence type="ECO:0000256" key="11">
    <source>
        <dbReference type="SAM" id="Phobius"/>
    </source>
</evidence>
<dbReference type="GO" id="GO:0015293">
    <property type="term" value="F:symporter activity"/>
    <property type="evidence" value="ECO:0007669"/>
    <property type="project" value="UniProtKB-KW"/>
</dbReference>
<feature type="transmembrane region" description="Helical" evidence="11">
    <location>
        <begin position="47"/>
        <end position="66"/>
    </location>
</feature>
<comment type="caution">
    <text evidence="12">The sequence shown here is derived from an EMBL/GenBank/DDBJ whole genome shotgun (WGS) entry which is preliminary data.</text>
</comment>
<feature type="transmembrane region" description="Helical" evidence="11">
    <location>
        <begin position="128"/>
        <end position="147"/>
    </location>
</feature>
<dbReference type="STRING" id="914237.A0A1E1K8J3"/>
<dbReference type="GO" id="GO:0000324">
    <property type="term" value="C:fungal-type vacuole"/>
    <property type="evidence" value="ECO:0007669"/>
    <property type="project" value="TreeGrafter"/>
</dbReference>
<keyword evidence="9" id="KW-0458">Lysosome</keyword>
<accession>A0A1E1K8J3</accession>
<keyword evidence="5" id="KW-0677">Repeat</keyword>
<keyword evidence="8 11" id="KW-0472">Membrane</keyword>
<feature type="transmembrane region" description="Helical" evidence="11">
    <location>
        <begin position="193"/>
        <end position="215"/>
    </location>
</feature>
<keyword evidence="4 11" id="KW-0812">Transmembrane</keyword>
<feature type="transmembrane region" description="Helical" evidence="11">
    <location>
        <begin position="6"/>
        <end position="26"/>
    </location>
</feature>
<keyword evidence="3" id="KW-0813">Transport</keyword>
<feature type="transmembrane region" description="Helical" evidence="11">
    <location>
        <begin position="159"/>
        <end position="181"/>
    </location>
</feature>
<dbReference type="Pfam" id="PF04193">
    <property type="entry name" value="PQ-loop"/>
    <property type="match status" value="2"/>
</dbReference>
<name>A0A1E1K8J3_9HELO</name>
<dbReference type="AlphaFoldDB" id="A0A1E1K8J3"/>
<feature type="transmembrane region" description="Helical" evidence="11">
    <location>
        <begin position="86"/>
        <end position="107"/>
    </location>
</feature>
<dbReference type="Proteomes" id="UP000178129">
    <property type="component" value="Unassembled WGS sequence"/>
</dbReference>
<dbReference type="Gene3D" id="1.20.1280.290">
    <property type="match status" value="2"/>
</dbReference>
<keyword evidence="13" id="KW-1185">Reference proteome</keyword>
<reference evidence="13" key="1">
    <citation type="submission" date="2016-03" db="EMBL/GenBank/DDBJ databases">
        <authorList>
            <person name="Ploux O."/>
        </authorList>
    </citation>
    <scope>NUCLEOTIDE SEQUENCE [LARGE SCALE GENOMIC DNA]</scope>
    <source>
        <strain evidence="13">UK7</strain>
    </source>
</reference>